<gene>
    <name evidence="2" type="ORF">IGS68_16105</name>
</gene>
<dbReference type="Proteomes" id="UP000595197">
    <property type="component" value="Chromosome"/>
</dbReference>
<evidence type="ECO:0000313" key="3">
    <source>
        <dbReference type="Proteomes" id="UP000595197"/>
    </source>
</evidence>
<proteinExistence type="predicted"/>
<accession>A0ABX7B047</accession>
<feature type="compositionally biased region" description="Low complexity" evidence="1">
    <location>
        <begin position="237"/>
        <end position="248"/>
    </location>
</feature>
<reference evidence="2" key="1">
    <citation type="submission" date="2021-02" db="EMBL/GenBank/DDBJ databases">
        <title>Skermanella TT6 skin isolate.</title>
        <authorList>
            <person name="Lee K."/>
            <person name="Ganzorig M."/>
        </authorList>
    </citation>
    <scope>NUCLEOTIDE SEQUENCE</scope>
    <source>
        <strain evidence="2">TT6</strain>
    </source>
</reference>
<feature type="region of interest" description="Disordered" evidence="1">
    <location>
        <begin position="231"/>
        <end position="254"/>
    </location>
</feature>
<organism evidence="2 3">
    <name type="scientific">Skermanella cutis</name>
    <dbReference type="NCBI Taxonomy" id="2775420"/>
    <lineage>
        <taxon>Bacteria</taxon>
        <taxon>Pseudomonadati</taxon>
        <taxon>Pseudomonadota</taxon>
        <taxon>Alphaproteobacteria</taxon>
        <taxon>Rhodospirillales</taxon>
        <taxon>Azospirillaceae</taxon>
        <taxon>Skermanella</taxon>
    </lineage>
</organism>
<protein>
    <recommendedName>
        <fullName evidence="4">Flagellar hook-associated protein 2 C-terminal domain-containing protein</fullName>
    </recommendedName>
</protein>
<evidence type="ECO:0008006" key="4">
    <source>
        <dbReference type="Google" id="ProtNLM"/>
    </source>
</evidence>
<keyword evidence="3" id="KW-1185">Reference proteome</keyword>
<evidence type="ECO:0000256" key="1">
    <source>
        <dbReference type="SAM" id="MobiDB-lite"/>
    </source>
</evidence>
<evidence type="ECO:0000313" key="2">
    <source>
        <dbReference type="EMBL" id="QQP87621.1"/>
    </source>
</evidence>
<dbReference type="EMBL" id="CP067420">
    <property type="protein sequence ID" value="QQP87621.1"/>
    <property type="molecule type" value="Genomic_DNA"/>
</dbReference>
<dbReference type="RefSeq" id="WP_201071094.1">
    <property type="nucleotide sequence ID" value="NZ_CP067420.1"/>
</dbReference>
<sequence>MVTISSFLSAYPTTGATSTARTAATTNASAATTVASEKASPTTRSSGAAGAVKLEFDQAKPRTADSLRDQLRTKLNDVLGGIYKDKDQRAQATEESLKSLSSQIDKAASSKDVKGVEIRVGSVNTNYGLSSSVRSIGIEVGLVRDKKVSSSDTTVLDYQGKTVGLSAKEVASGLVNGAYSTTGQLPADASSAGSAALEKARTALSKVQQTSDALKAFRNGDSGPLDELRAQMQGGKSSVSTASQSAPSDPTAALMSRDPKVRQQMLSQMMANHYGQFVR</sequence>
<name>A0ABX7B047_9PROT</name>